<organism evidence="2 3">
    <name type="scientific">Trifolium medium</name>
    <dbReference type="NCBI Taxonomy" id="97028"/>
    <lineage>
        <taxon>Eukaryota</taxon>
        <taxon>Viridiplantae</taxon>
        <taxon>Streptophyta</taxon>
        <taxon>Embryophyta</taxon>
        <taxon>Tracheophyta</taxon>
        <taxon>Spermatophyta</taxon>
        <taxon>Magnoliopsida</taxon>
        <taxon>eudicotyledons</taxon>
        <taxon>Gunneridae</taxon>
        <taxon>Pentapetalae</taxon>
        <taxon>rosids</taxon>
        <taxon>fabids</taxon>
        <taxon>Fabales</taxon>
        <taxon>Fabaceae</taxon>
        <taxon>Papilionoideae</taxon>
        <taxon>50 kb inversion clade</taxon>
        <taxon>NPAAA clade</taxon>
        <taxon>Hologalegina</taxon>
        <taxon>IRL clade</taxon>
        <taxon>Trifolieae</taxon>
        <taxon>Trifolium</taxon>
    </lineage>
</organism>
<keyword evidence="3" id="KW-1185">Reference proteome</keyword>
<reference evidence="2 3" key="1">
    <citation type="journal article" date="2018" name="Front. Plant Sci.">
        <title>Red Clover (Trifolium pratense) and Zigzag Clover (T. medium) - A Picture of Genomic Similarities and Differences.</title>
        <authorList>
            <person name="Dluhosova J."/>
            <person name="Istvanek J."/>
            <person name="Nedelnik J."/>
            <person name="Repkova J."/>
        </authorList>
    </citation>
    <scope>NUCLEOTIDE SEQUENCE [LARGE SCALE GENOMIC DNA]</scope>
    <source>
        <strain evidence="3">cv. 10/8</strain>
        <tissue evidence="2">Leaf</tissue>
    </source>
</reference>
<comment type="caution">
    <text evidence="2">The sequence shown here is derived from an EMBL/GenBank/DDBJ whole genome shotgun (WGS) entry which is preliminary data.</text>
</comment>
<feature type="coiled-coil region" evidence="1">
    <location>
        <begin position="111"/>
        <end position="145"/>
    </location>
</feature>
<sequence length="220" mass="24629">RHLECELLLDDRLVHLPDCSQGASRKKVVKHSGVGSLVACILPDPLVEDLPSVDRDCRRSMSTRTCIFPPLPLGGTRTEVDSLRKILQETTLREENVVERLRASEFQVCCLQGCYEKVARLEKELKNANEKAVQLEEENATLTSSLKECVGRVLDLVPAIFKNALDQVELYLGKFLPRDSFASFSLLYLVVKSWEAYPAKEASLSFPQGLPLVRCGFHGN</sequence>
<evidence type="ECO:0000313" key="3">
    <source>
        <dbReference type="Proteomes" id="UP000265520"/>
    </source>
</evidence>
<proteinExistence type="predicted"/>
<protein>
    <submittedName>
        <fullName evidence="2">Uncharacterized protein</fullName>
    </submittedName>
</protein>
<evidence type="ECO:0000256" key="1">
    <source>
        <dbReference type="SAM" id="Coils"/>
    </source>
</evidence>
<feature type="non-terminal residue" evidence="2">
    <location>
        <position position="1"/>
    </location>
</feature>
<dbReference type="AlphaFoldDB" id="A0A392N094"/>
<keyword evidence="1" id="KW-0175">Coiled coil</keyword>
<dbReference type="Proteomes" id="UP000265520">
    <property type="component" value="Unassembled WGS sequence"/>
</dbReference>
<name>A0A392N094_9FABA</name>
<dbReference type="EMBL" id="LXQA010023955">
    <property type="protein sequence ID" value="MCH93003.1"/>
    <property type="molecule type" value="Genomic_DNA"/>
</dbReference>
<accession>A0A392N094</accession>
<evidence type="ECO:0000313" key="2">
    <source>
        <dbReference type="EMBL" id="MCH93003.1"/>
    </source>
</evidence>